<dbReference type="Proteomes" id="UP000251577">
    <property type="component" value="Unassembled WGS sequence"/>
</dbReference>
<evidence type="ECO:0000313" key="2">
    <source>
        <dbReference type="Proteomes" id="UP000251577"/>
    </source>
</evidence>
<reference evidence="1 2" key="1">
    <citation type="journal article" date="2018" name="Syst. Appl. Microbiol.">
        <title>Corynebacterium heidelbergense sp. nov., isolated from the preen glands of Egyptian geese (Alopochen aegyptiacus).</title>
        <authorList>
            <person name="Braun M.S."/>
            <person name="Wang E."/>
            <person name="Zimmermann S."/>
            <person name="Wink M."/>
        </authorList>
    </citation>
    <scope>NUCLEOTIDE SEQUENCE [LARGE SCALE GENOMIC DNA]</scope>
    <source>
        <strain evidence="1 2">647</strain>
    </source>
</reference>
<gene>
    <name evidence="1" type="ORF">DLJ54_03270</name>
</gene>
<keyword evidence="2" id="KW-1185">Reference proteome</keyword>
<comment type="caution">
    <text evidence="1">The sequence shown here is derived from an EMBL/GenBank/DDBJ whole genome shotgun (WGS) entry which is preliminary data.</text>
</comment>
<dbReference type="RefSeq" id="WP_113630404.1">
    <property type="nucleotide sequence ID" value="NZ_QHCV01000022.1"/>
</dbReference>
<sequence>MNQHSSLEPLDRIEQLELNVHRIRVCMLDAPEHHKVFDRECFLADLTFDQEADVRKAIIDFLRSGQISASELLTQVTNIAGDSSSAHRLVRAFRARGASPEKWSELDPDRLL</sequence>
<dbReference type="AlphaFoldDB" id="A0A364V746"/>
<accession>A0A364V746</accession>
<protein>
    <submittedName>
        <fullName evidence="1">Uncharacterized protein</fullName>
    </submittedName>
</protein>
<dbReference type="EMBL" id="QHCV01000022">
    <property type="protein sequence ID" value="RAV32438.1"/>
    <property type="molecule type" value="Genomic_DNA"/>
</dbReference>
<name>A0A364V746_9CORY</name>
<evidence type="ECO:0000313" key="1">
    <source>
        <dbReference type="EMBL" id="RAV32438.1"/>
    </source>
</evidence>
<organism evidence="1 2">
    <name type="scientific">Corynebacterium heidelbergense</name>
    <dbReference type="NCBI Taxonomy" id="2055947"/>
    <lineage>
        <taxon>Bacteria</taxon>
        <taxon>Bacillati</taxon>
        <taxon>Actinomycetota</taxon>
        <taxon>Actinomycetes</taxon>
        <taxon>Mycobacteriales</taxon>
        <taxon>Corynebacteriaceae</taxon>
        <taxon>Corynebacterium</taxon>
    </lineage>
</organism>
<proteinExistence type="predicted"/>